<dbReference type="FunCoup" id="D8LJW0">
    <property type="interactions" value="254"/>
</dbReference>
<dbReference type="InterPro" id="IPR027417">
    <property type="entry name" value="P-loop_NTPase"/>
</dbReference>
<dbReference type="EMBL" id="FN648461">
    <property type="protein sequence ID" value="CBN76011.1"/>
    <property type="molecule type" value="Genomic_DNA"/>
</dbReference>
<keyword evidence="12" id="KW-0479">Metal-binding</keyword>
<dbReference type="PANTHER" id="PTHR45697">
    <property type="entry name" value="ADP-RIBOSYLATION FACTOR-LIKE PROTEIN 2-RELATED"/>
    <property type="match status" value="1"/>
</dbReference>
<evidence type="ECO:0000256" key="11">
    <source>
        <dbReference type="PIRSR" id="PIRSR606689-1"/>
    </source>
</evidence>
<evidence type="ECO:0000256" key="13">
    <source>
        <dbReference type="RuleBase" id="RU003925"/>
    </source>
</evidence>
<dbReference type="SMART" id="SM00178">
    <property type="entry name" value="SAR"/>
    <property type="match status" value="1"/>
</dbReference>
<evidence type="ECO:0000256" key="2">
    <source>
        <dbReference type="ARBA" id="ARBA00010290"/>
    </source>
</evidence>
<dbReference type="PRINTS" id="PR00328">
    <property type="entry name" value="SAR1GTPBP"/>
</dbReference>
<comment type="similarity">
    <text evidence="2 13">Belongs to the small GTPase superfamily. Arf family.</text>
</comment>
<evidence type="ECO:0000256" key="7">
    <source>
        <dbReference type="ARBA" id="ARBA00023034"/>
    </source>
</evidence>
<keyword evidence="15" id="KW-1185">Reference proteome</keyword>
<keyword evidence="8 11" id="KW-0342">GTP-binding</keyword>
<keyword evidence="9" id="KW-0449">Lipoprotein</keyword>
<dbReference type="Gene3D" id="3.40.50.300">
    <property type="entry name" value="P-loop containing nucleotide triphosphate hydrolases"/>
    <property type="match status" value="1"/>
</dbReference>
<dbReference type="OrthoDB" id="2011769at2759"/>
<evidence type="ECO:0000313" key="15">
    <source>
        <dbReference type="Proteomes" id="UP000002630"/>
    </source>
</evidence>
<keyword evidence="7" id="KW-0333">Golgi apparatus</keyword>
<protein>
    <recommendedName>
        <fullName evidence="10">ADP-ribosylation factor-like protein 3</fullName>
    </recommendedName>
</protein>
<dbReference type="STRING" id="2880.D8LJW0"/>
<accession>D8LJW0</accession>
<sequence>MGLLTLLRKLKRSDQEARILVLGLDNAGKTTILKKLSEEDITHIMPTQGFNIKSLMHEDFKLNVWDIGGQKSIRPYWRNYFDQTDALIYVIDSADRRRMDETGVELGQLLEEEKLAGIPVLIFANKQDLLSALSSDEISQGLNLHTIRDRTWFIQAASAKTGEGLQEGMEWVVSQINDGAGGGAESKN</sequence>
<evidence type="ECO:0000256" key="1">
    <source>
        <dbReference type="ARBA" id="ARBA00004555"/>
    </source>
</evidence>
<dbReference type="GO" id="GO:0046872">
    <property type="term" value="F:metal ion binding"/>
    <property type="evidence" value="ECO:0007669"/>
    <property type="project" value="UniProtKB-KW"/>
</dbReference>
<reference evidence="14 15" key="1">
    <citation type="journal article" date="2010" name="Nature">
        <title>The Ectocarpus genome and the independent evolution of multicellularity in brown algae.</title>
        <authorList>
            <person name="Cock J.M."/>
            <person name="Sterck L."/>
            <person name="Rouze P."/>
            <person name="Scornet D."/>
            <person name="Allen A.E."/>
            <person name="Amoutzias G."/>
            <person name="Anthouard V."/>
            <person name="Artiguenave F."/>
            <person name="Aury J.M."/>
            <person name="Badger J.H."/>
            <person name="Beszteri B."/>
            <person name="Billiau K."/>
            <person name="Bonnet E."/>
            <person name="Bothwell J.H."/>
            <person name="Bowler C."/>
            <person name="Boyen C."/>
            <person name="Brownlee C."/>
            <person name="Carrano C.J."/>
            <person name="Charrier B."/>
            <person name="Cho G.Y."/>
            <person name="Coelho S.M."/>
            <person name="Collen J."/>
            <person name="Corre E."/>
            <person name="Da Silva C."/>
            <person name="Delage L."/>
            <person name="Delaroque N."/>
            <person name="Dittami S.M."/>
            <person name="Doulbeau S."/>
            <person name="Elias M."/>
            <person name="Farnham G."/>
            <person name="Gachon C.M."/>
            <person name="Gschloessl B."/>
            <person name="Heesch S."/>
            <person name="Jabbari K."/>
            <person name="Jubin C."/>
            <person name="Kawai H."/>
            <person name="Kimura K."/>
            <person name="Kloareg B."/>
            <person name="Kupper F.C."/>
            <person name="Lang D."/>
            <person name="Le Bail A."/>
            <person name="Leblanc C."/>
            <person name="Lerouge P."/>
            <person name="Lohr M."/>
            <person name="Lopez P.J."/>
            <person name="Martens C."/>
            <person name="Maumus F."/>
            <person name="Michel G."/>
            <person name="Miranda-Saavedra D."/>
            <person name="Morales J."/>
            <person name="Moreau H."/>
            <person name="Motomura T."/>
            <person name="Nagasato C."/>
            <person name="Napoli C.A."/>
            <person name="Nelson D.R."/>
            <person name="Nyvall-Collen P."/>
            <person name="Peters A.F."/>
            <person name="Pommier C."/>
            <person name="Potin P."/>
            <person name="Poulain J."/>
            <person name="Quesneville H."/>
            <person name="Read B."/>
            <person name="Rensing S.A."/>
            <person name="Ritter A."/>
            <person name="Rousvoal S."/>
            <person name="Samanta M."/>
            <person name="Samson G."/>
            <person name="Schroeder D.C."/>
            <person name="Segurens B."/>
            <person name="Strittmatter M."/>
            <person name="Tonon T."/>
            <person name="Tregear J.W."/>
            <person name="Valentin K."/>
            <person name="von Dassow P."/>
            <person name="Yamagishi T."/>
            <person name="Van de Peer Y."/>
            <person name="Wincker P."/>
        </authorList>
    </citation>
    <scope>NUCLEOTIDE SEQUENCE [LARGE SCALE GENOMIC DNA]</scope>
    <source>
        <strain evidence="15">Ec32 / CCAP1310/4</strain>
    </source>
</reference>
<dbReference type="EMBL" id="FN649727">
    <property type="protein sequence ID" value="CBN76011.1"/>
    <property type="molecule type" value="Genomic_DNA"/>
</dbReference>
<dbReference type="CDD" id="cd04155">
    <property type="entry name" value="Arl3"/>
    <property type="match status" value="1"/>
</dbReference>
<keyword evidence="12" id="KW-0460">Magnesium</keyword>
<keyword evidence="6" id="KW-0653">Protein transport</keyword>
<name>D8LJW0_ECTSI</name>
<dbReference type="SMART" id="SM00177">
    <property type="entry name" value="ARF"/>
    <property type="match status" value="1"/>
</dbReference>
<evidence type="ECO:0000256" key="6">
    <source>
        <dbReference type="ARBA" id="ARBA00022927"/>
    </source>
</evidence>
<keyword evidence="5 11" id="KW-0547">Nucleotide-binding</keyword>
<dbReference type="eggNOG" id="KOG0074">
    <property type="taxonomic scope" value="Eukaryota"/>
</dbReference>
<dbReference type="OMA" id="EGMEWVC"/>
<evidence type="ECO:0000256" key="4">
    <source>
        <dbReference type="ARBA" id="ARBA00022707"/>
    </source>
</evidence>
<keyword evidence="3" id="KW-0813">Transport</keyword>
<evidence type="ECO:0000256" key="8">
    <source>
        <dbReference type="ARBA" id="ARBA00023134"/>
    </source>
</evidence>
<dbReference type="InterPro" id="IPR044612">
    <property type="entry name" value="ARL2/3"/>
</dbReference>
<feature type="binding site" evidence="12">
    <location>
        <position position="30"/>
    </location>
    <ligand>
        <name>Mg(2+)</name>
        <dbReference type="ChEBI" id="CHEBI:18420"/>
    </ligand>
</feature>
<dbReference type="SUPFAM" id="SSF52540">
    <property type="entry name" value="P-loop containing nucleoside triphosphate hydrolases"/>
    <property type="match status" value="1"/>
</dbReference>
<dbReference type="InterPro" id="IPR005225">
    <property type="entry name" value="Small_GTP-bd"/>
</dbReference>
<dbReference type="AlphaFoldDB" id="D8LJW0"/>
<evidence type="ECO:0000256" key="5">
    <source>
        <dbReference type="ARBA" id="ARBA00022741"/>
    </source>
</evidence>
<dbReference type="Pfam" id="PF00025">
    <property type="entry name" value="Arf"/>
    <property type="match status" value="1"/>
</dbReference>
<evidence type="ECO:0000256" key="10">
    <source>
        <dbReference type="ARBA" id="ARBA00040616"/>
    </source>
</evidence>
<dbReference type="InterPro" id="IPR006689">
    <property type="entry name" value="Small_GTPase_ARF/SAR"/>
</dbReference>
<organism evidence="14 15">
    <name type="scientific">Ectocarpus siliculosus</name>
    <name type="common">Brown alga</name>
    <name type="synonym">Conferva siliculosa</name>
    <dbReference type="NCBI Taxonomy" id="2880"/>
    <lineage>
        <taxon>Eukaryota</taxon>
        <taxon>Sar</taxon>
        <taxon>Stramenopiles</taxon>
        <taxon>Ochrophyta</taxon>
        <taxon>PX clade</taxon>
        <taxon>Phaeophyceae</taxon>
        <taxon>Ectocarpales</taxon>
        <taxon>Ectocarpaceae</taxon>
        <taxon>Ectocarpus</taxon>
    </lineage>
</organism>
<dbReference type="FunFam" id="3.40.50.300:FF:000281">
    <property type="entry name" value="ADP-ribosylation factor-like protein 3"/>
    <property type="match status" value="1"/>
</dbReference>
<dbReference type="GO" id="GO:0015031">
    <property type="term" value="P:protein transport"/>
    <property type="evidence" value="ECO:0007669"/>
    <property type="project" value="UniProtKB-KW"/>
</dbReference>
<proteinExistence type="inferred from homology"/>
<evidence type="ECO:0000313" key="14">
    <source>
        <dbReference type="EMBL" id="CBN76011.1"/>
    </source>
</evidence>
<gene>
    <name evidence="14" type="primary">ARL3</name>
    <name evidence="14" type="ORF">Esi_0277_0022</name>
</gene>
<evidence type="ECO:0000256" key="12">
    <source>
        <dbReference type="PIRSR" id="PIRSR606689-2"/>
    </source>
</evidence>
<feature type="binding site" evidence="12">
    <location>
        <position position="47"/>
    </location>
    <ligand>
        <name>Mg(2+)</name>
        <dbReference type="ChEBI" id="CHEBI:18420"/>
    </ligand>
</feature>
<dbReference type="NCBIfam" id="TIGR00231">
    <property type="entry name" value="small_GTP"/>
    <property type="match status" value="1"/>
</dbReference>
<comment type="subcellular location">
    <subcellularLocation>
        <location evidence="1">Golgi apparatus</location>
    </subcellularLocation>
</comment>
<dbReference type="GO" id="GO:0005525">
    <property type="term" value="F:GTP binding"/>
    <property type="evidence" value="ECO:0007669"/>
    <property type="project" value="UniProtKB-KW"/>
</dbReference>
<evidence type="ECO:0000256" key="3">
    <source>
        <dbReference type="ARBA" id="ARBA00022448"/>
    </source>
</evidence>
<feature type="binding site" evidence="11">
    <location>
        <position position="69"/>
    </location>
    <ligand>
        <name>GTP</name>
        <dbReference type="ChEBI" id="CHEBI:37565"/>
    </ligand>
</feature>
<evidence type="ECO:0000256" key="9">
    <source>
        <dbReference type="ARBA" id="ARBA00023288"/>
    </source>
</evidence>
<dbReference type="InParanoid" id="D8LJW0"/>
<dbReference type="GO" id="GO:0005794">
    <property type="term" value="C:Golgi apparatus"/>
    <property type="evidence" value="ECO:0007669"/>
    <property type="project" value="UniProtKB-SubCell"/>
</dbReference>
<feature type="binding site" evidence="11">
    <location>
        <begin position="125"/>
        <end position="128"/>
    </location>
    <ligand>
        <name>GTP</name>
        <dbReference type="ChEBI" id="CHEBI:37565"/>
    </ligand>
</feature>
<dbReference type="PROSITE" id="PS51417">
    <property type="entry name" value="ARF"/>
    <property type="match status" value="1"/>
</dbReference>
<keyword evidence="4" id="KW-0519">Myristate</keyword>
<dbReference type="GO" id="GO:0003924">
    <property type="term" value="F:GTPase activity"/>
    <property type="evidence" value="ECO:0007669"/>
    <property type="project" value="InterPro"/>
</dbReference>
<feature type="binding site" evidence="11">
    <location>
        <begin position="23"/>
        <end position="30"/>
    </location>
    <ligand>
        <name>GTP</name>
        <dbReference type="ChEBI" id="CHEBI:37565"/>
    </ligand>
</feature>
<dbReference type="Proteomes" id="UP000002630">
    <property type="component" value="Linkage Group LG02"/>
</dbReference>